<keyword evidence="3" id="KW-0479">Metal-binding</keyword>
<keyword evidence="5" id="KW-0408">Iron</keyword>
<evidence type="ECO:0000256" key="4">
    <source>
        <dbReference type="ARBA" id="ARBA00022982"/>
    </source>
</evidence>
<organism evidence="8 9">
    <name type="scientific">Williamsia limnetica</name>
    <dbReference type="NCBI Taxonomy" id="882452"/>
    <lineage>
        <taxon>Bacteria</taxon>
        <taxon>Bacillati</taxon>
        <taxon>Actinomycetota</taxon>
        <taxon>Actinomycetes</taxon>
        <taxon>Mycobacteriales</taxon>
        <taxon>Nocardiaceae</taxon>
        <taxon>Williamsia</taxon>
    </lineage>
</organism>
<dbReference type="Proteomes" id="UP000247591">
    <property type="component" value="Unassembled WGS sequence"/>
</dbReference>
<evidence type="ECO:0000256" key="1">
    <source>
        <dbReference type="ARBA" id="ARBA00001927"/>
    </source>
</evidence>
<reference evidence="8 9" key="1">
    <citation type="submission" date="2018-06" db="EMBL/GenBank/DDBJ databases">
        <title>Genomic Encyclopedia of Type Strains, Phase IV (KMG-IV): sequencing the most valuable type-strain genomes for metagenomic binning, comparative biology and taxonomic classification.</title>
        <authorList>
            <person name="Goeker M."/>
        </authorList>
    </citation>
    <scope>NUCLEOTIDE SEQUENCE [LARGE SCALE GENOMIC DNA]</scope>
    <source>
        <strain evidence="8 9">DSM 45521</strain>
    </source>
</reference>
<dbReference type="InterPro" id="IPR051269">
    <property type="entry name" value="Fe-S_cluster_ET"/>
</dbReference>
<dbReference type="GO" id="GO:0046872">
    <property type="term" value="F:metal ion binding"/>
    <property type="evidence" value="ECO:0007669"/>
    <property type="project" value="UniProtKB-KW"/>
</dbReference>
<comment type="cofactor">
    <cofactor evidence="1">
        <name>[3Fe-4S] cluster</name>
        <dbReference type="ChEBI" id="CHEBI:21137"/>
    </cofactor>
</comment>
<dbReference type="SUPFAM" id="SSF54862">
    <property type="entry name" value="4Fe-4S ferredoxins"/>
    <property type="match status" value="1"/>
</dbReference>
<sequence length="70" mass="7698">MTSSQRRLRVARDMCEAHALCVEIAPEVFDLPDDDDVATCDENPREDLMPQVKAAISGCPRQAISLADIP</sequence>
<keyword evidence="7" id="KW-0003">3Fe-4S</keyword>
<evidence type="ECO:0000313" key="8">
    <source>
        <dbReference type="EMBL" id="PYE15957.1"/>
    </source>
</evidence>
<keyword evidence="9" id="KW-1185">Reference proteome</keyword>
<gene>
    <name evidence="8" type="ORF">DFR67_109185</name>
</gene>
<keyword evidence="6" id="KW-0411">Iron-sulfur</keyword>
<dbReference type="PANTHER" id="PTHR36923">
    <property type="entry name" value="FERREDOXIN"/>
    <property type="match status" value="1"/>
</dbReference>
<accession>A0A318RN48</accession>
<evidence type="ECO:0000313" key="9">
    <source>
        <dbReference type="Proteomes" id="UP000247591"/>
    </source>
</evidence>
<proteinExistence type="predicted"/>
<keyword evidence="4" id="KW-0249">Electron transport</keyword>
<dbReference type="Gene3D" id="3.30.70.20">
    <property type="match status" value="1"/>
</dbReference>
<comment type="caution">
    <text evidence="8">The sequence shown here is derived from an EMBL/GenBank/DDBJ whole genome shotgun (WGS) entry which is preliminary data.</text>
</comment>
<dbReference type="AlphaFoldDB" id="A0A318RN48"/>
<evidence type="ECO:0000256" key="2">
    <source>
        <dbReference type="ARBA" id="ARBA00022448"/>
    </source>
</evidence>
<keyword evidence="2" id="KW-0813">Transport</keyword>
<dbReference type="Pfam" id="PF13370">
    <property type="entry name" value="Fer4_13"/>
    <property type="match status" value="1"/>
</dbReference>
<evidence type="ECO:0000256" key="5">
    <source>
        <dbReference type="ARBA" id="ARBA00023004"/>
    </source>
</evidence>
<dbReference type="OrthoDB" id="3215519at2"/>
<evidence type="ECO:0000256" key="7">
    <source>
        <dbReference type="ARBA" id="ARBA00023291"/>
    </source>
</evidence>
<protein>
    <submittedName>
        <fullName evidence="8">Ferredoxin</fullName>
    </submittedName>
</protein>
<evidence type="ECO:0000256" key="3">
    <source>
        <dbReference type="ARBA" id="ARBA00022723"/>
    </source>
</evidence>
<name>A0A318RN48_WILLI</name>
<dbReference type="EMBL" id="QJSP01000009">
    <property type="protein sequence ID" value="PYE15957.1"/>
    <property type="molecule type" value="Genomic_DNA"/>
</dbReference>
<dbReference type="GO" id="GO:0051538">
    <property type="term" value="F:3 iron, 4 sulfur cluster binding"/>
    <property type="evidence" value="ECO:0007669"/>
    <property type="project" value="UniProtKB-KW"/>
</dbReference>
<dbReference type="RefSeq" id="WP_110470691.1">
    <property type="nucleotide sequence ID" value="NZ_QJSP01000009.1"/>
</dbReference>
<dbReference type="PANTHER" id="PTHR36923:SF3">
    <property type="entry name" value="FERREDOXIN"/>
    <property type="match status" value="1"/>
</dbReference>
<evidence type="ECO:0000256" key="6">
    <source>
        <dbReference type="ARBA" id="ARBA00023014"/>
    </source>
</evidence>